<dbReference type="InterPro" id="IPR036380">
    <property type="entry name" value="Isochorismatase-like_sf"/>
</dbReference>
<dbReference type="GO" id="GO:0016787">
    <property type="term" value="F:hydrolase activity"/>
    <property type="evidence" value="ECO:0007669"/>
    <property type="project" value="UniProtKB-KW"/>
</dbReference>
<dbReference type="InterPro" id="IPR000868">
    <property type="entry name" value="Isochorismatase-like_dom"/>
</dbReference>
<dbReference type="EMBL" id="JACHCC010000002">
    <property type="protein sequence ID" value="MBB6498734.1"/>
    <property type="molecule type" value="Genomic_DNA"/>
</dbReference>
<gene>
    <name evidence="3" type="ORF">HDF25_000871</name>
</gene>
<evidence type="ECO:0000313" key="3">
    <source>
        <dbReference type="EMBL" id="MBB6498734.1"/>
    </source>
</evidence>
<protein>
    <submittedName>
        <fullName evidence="3">Nicotinamidase-related amidase</fullName>
    </submittedName>
</protein>
<dbReference type="Pfam" id="PF00857">
    <property type="entry name" value="Isochorismatase"/>
    <property type="match status" value="1"/>
</dbReference>
<dbReference type="Gene3D" id="3.40.50.850">
    <property type="entry name" value="Isochorismatase-like"/>
    <property type="match status" value="1"/>
</dbReference>
<evidence type="ECO:0000256" key="1">
    <source>
        <dbReference type="ARBA" id="ARBA00022801"/>
    </source>
</evidence>
<keyword evidence="1" id="KW-0378">Hydrolase</keyword>
<dbReference type="PANTHER" id="PTHR43540:SF1">
    <property type="entry name" value="ISOCHORISMATASE HYDROLASE"/>
    <property type="match status" value="1"/>
</dbReference>
<dbReference type="AlphaFoldDB" id="A0A7X0J0C0"/>
<dbReference type="InterPro" id="IPR050272">
    <property type="entry name" value="Isochorismatase-like_hydrls"/>
</dbReference>
<name>A0A7X0J0C0_9SPHI</name>
<comment type="caution">
    <text evidence="3">The sequence shown here is derived from an EMBL/GenBank/DDBJ whole genome shotgun (WGS) entry which is preliminary data.</text>
</comment>
<accession>A0A7X0J0C0</accession>
<organism evidence="3 4">
    <name type="scientific">Pedobacter cryoconitis</name>
    <dbReference type="NCBI Taxonomy" id="188932"/>
    <lineage>
        <taxon>Bacteria</taxon>
        <taxon>Pseudomonadati</taxon>
        <taxon>Bacteroidota</taxon>
        <taxon>Sphingobacteriia</taxon>
        <taxon>Sphingobacteriales</taxon>
        <taxon>Sphingobacteriaceae</taxon>
        <taxon>Pedobacter</taxon>
    </lineage>
</organism>
<dbReference type="Proteomes" id="UP000521017">
    <property type="component" value="Unassembled WGS sequence"/>
</dbReference>
<dbReference type="CDD" id="cd00431">
    <property type="entry name" value="cysteine_hydrolases"/>
    <property type="match status" value="1"/>
</dbReference>
<sequence length="175" mass="19281">MDMQVGIIAMLPDAATILNNTAKAIAKAREQKIPVIYVVVGFRQGAPEINLNNKAFASSKELFAGINMTEFMAVHENLKPQDDEVVVIKRRVSAFTGSDLEVILRTYGIQHLILTGIATSGVVLSTLREAADKDYRLTVLADCCADGDEEVHRVLTTKVFPRQADVLTLEEWHTV</sequence>
<dbReference type="PANTHER" id="PTHR43540">
    <property type="entry name" value="PEROXYUREIDOACRYLATE/UREIDOACRYLATE AMIDOHYDROLASE-RELATED"/>
    <property type="match status" value="1"/>
</dbReference>
<evidence type="ECO:0000259" key="2">
    <source>
        <dbReference type="Pfam" id="PF00857"/>
    </source>
</evidence>
<evidence type="ECO:0000313" key="4">
    <source>
        <dbReference type="Proteomes" id="UP000521017"/>
    </source>
</evidence>
<reference evidence="3 4" key="1">
    <citation type="submission" date="2020-08" db="EMBL/GenBank/DDBJ databases">
        <title>Genomic Encyclopedia of Type Strains, Phase IV (KMG-V): Genome sequencing to study the core and pangenomes of soil and plant-associated prokaryotes.</title>
        <authorList>
            <person name="Whitman W."/>
        </authorList>
    </citation>
    <scope>NUCLEOTIDE SEQUENCE [LARGE SCALE GENOMIC DNA]</scope>
    <source>
        <strain evidence="3 4">M2T3</strain>
    </source>
</reference>
<dbReference type="SUPFAM" id="SSF52499">
    <property type="entry name" value="Isochorismatase-like hydrolases"/>
    <property type="match status" value="1"/>
</dbReference>
<proteinExistence type="predicted"/>
<feature type="domain" description="Isochorismatase-like" evidence="2">
    <location>
        <begin position="2"/>
        <end position="171"/>
    </location>
</feature>